<dbReference type="PROSITE" id="PS50005">
    <property type="entry name" value="TPR"/>
    <property type="match status" value="1"/>
</dbReference>
<name>A0A4U5TRG7_9FLAO</name>
<comment type="caution">
    <text evidence="4">The sequence shown here is derived from an EMBL/GenBank/DDBJ whole genome shotgun (WGS) entry which is preliminary data.</text>
</comment>
<dbReference type="SUPFAM" id="SSF48452">
    <property type="entry name" value="TPR-like"/>
    <property type="match status" value="1"/>
</dbReference>
<sequence>MATYQKRGGKPKTKKEKQDKIEEESTTAEVFNTLDEKASKTEEFVSKYQNVIVGVIVVVILVILGFLGYNKFIIQPQQEEASNELNQSQIYFDTALESTNPVERDSLFNIAINGAQGKFGFVDIAQEYSSTKAGDLANYYAGISYLNIGEYQKAIEYLEKFSADDEIIATFAIGAIGDAFLQLEQEEDALEYFEKAAKRKDNNYTTPKYLFKAALTAIQLDKADKAVEYLETIEEKYPDSEEAKKLAPYLGKAQAMKS</sequence>
<dbReference type="Pfam" id="PF13181">
    <property type="entry name" value="TPR_8"/>
    <property type="match status" value="1"/>
</dbReference>
<dbReference type="SMART" id="SM00028">
    <property type="entry name" value="TPR"/>
    <property type="match status" value="2"/>
</dbReference>
<feature type="repeat" description="TPR" evidence="1">
    <location>
        <begin position="170"/>
        <end position="203"/>
    </location>
</feature>
<evidence type="ECO:0000313" key="5">
    <source>
        <dbReference type="Proteomes" id="UP000306552"/>
    </source>
</evidence>
<evidence type="ECO:0000256" key="1">
    <source>
        <dbReference type="PROSITE-ProRule" id="PRU00339"/>
    </source>
</evidence>
<gene>
    <name evidence="4" type="ORF">FCN74_06490</name>
</gene>
<accession>A0A4U5TRG7</accession>
<dbReference type="Pfam" id="PF13174">
    <property type="entry name" value="TPR_6"/>
    <property type="match status" value="2"/>
</dbReference>
<keyword evidence="3" id="KW-1133">Transmembrane helix</keyword>
<protein>
    <submittedName>
        <fullName evidence="4">Tetratricopeptide repeat protein</fullName>
    </submittedName>
</protein>
<feature type="transmembrane region" description="Helical" evidence="3">
    <location>
        <begin position="50"/>
        <end position="69"/>
    </location>
</feature>
<dbReference type="Gene3D" id="1.25.40.10">
    <property type="entry name" value="Tetratricopeptide repeat domain"/>
    <property type="match status" value="1"/>
</dbReference>
<dbReference type="OrthoDB" id="9808622at2"/>
<reference evidence="4 5" key="1">
    <citation type="submission" date="2019-04" db="EMBL/GenBank/DDBJ databases">
        <title>Psychroflexus halotolerans sp. nov., isolated from a marine solar saltern.</title>
        <authorList>
            <person name="Feng X."/>
        </authorList>
    </citation>
    <scope>NUCLEOTIDE SEQUENCE [LARGE SCALE GENOMIC DNA]</scope>
    <source>
        <strain evidence="4 5">WDS2C27</strain>
    </source>
</reference>
<dbReference type="EMBL" id="SWMU01000002">
    <property type="protein sequence ID" value="TKS56673.1"/>
    <property type="molecule type" value="Genomic_DNA"/>
</dbReference>
<keyword evidence="3" id="KW-0812">Transmembrane</keyword>
<keyword evidence="5" id="KW-1185">Reference proteome</keyword>
<dbReference type="InterPro" id="IPR019734">
    <property type="entry name" value="TPR_rpt"/>
</dbReference>
<keyword evidence="3" id="KW-0472">Membrane</keyword>
<dbReference type="Proteomes" id="UP000306552">
    <property type="component" value="Unassembled WGS sequence"/>
</dbReference>
<dbReference type="InterPro" id="IPR011990">
    <property type="entry name" value="TPR-like_helical_dom_sf"/>
</dbReference>
<keyword evidence="1" id="KW-0802">TPR repeat</keyword>
<evidence type="ECO:0000256" key="3">
    <source>
        <dbReference type="SAM" id="Phobius"/>
    </source>
</evidence>
<evidence type="ECO:0000313" key="4">
    <source>
        <dbReference type="EMBL" id="TKS56673.1"/>
    </source>
</evidence>
<dbReference type="AlphaFoldDB" id="A0A4U5TRG7"/>
<organism evidence="4 5">
    <name type="scientific">Mesohalobacter halotolerans</name>
    <dbReference type="NCBI Taxonomy" id="1883405"/>
    <lineage>
        <taxon>Bacteria</taxon>
        <taxon>Pseudomonadati</taxon>
        <taxon>Bacteroidota</taxon>
        <taxon>Flavobacteriia</taxon>
        <taxon>Flavobacteriales</taxon>
        <taxon>Flavobacteriaceae</taxon>
        <taxon>Mesohalobacter</taxon>
    </lineage>
</organism>
<feature type="region of interest" description="Disordered" evidence="2">
    <location>
        <begin position="1"/>
        <end position="26"/>
    </location>
</feature>
<evidence type="ECO:0000256" key="2">
    <source>
        <dbReference type="SAM" id="MobiDB-lite"/>
    </source>
</evidence>
<dbReference type="RefSeq" id="WP_138931775.1">
    <property type="nucleotide sequence ID" value="NZ_SWMU01000002.1"/>
</dbReference>
<proteinExistence type="predicted"/>